<keyword evidence="2" id="KW-1185">Reference proteome</keyword>
<proteinExistence type="predicted"/>
<dbReference type="Proteomes" id="UP000471298">
    <property type="component" value="Unassembled WGS sequence"/>
</dbReference>
<dbReference type="InParanoid" id="A0A6N7EYT6"/>
<comment type="caution">
    <text evidence="1">The sequence shown here is derived from an EMBL/GenBank/DDBJ whole genome shotgun (WGS) entry which is preliminary data.</text>
</comment>
<dbReference type="Gene3D" id="3.30.65.10">
    <property type="entry name" value="Bacterial Topoisomerase I, domain 1"/>
    <property type="match status" value="1"/>
</dbReference>
<evidence type="ECO:0000313" key="2">
    <source>
        <dbReference type="Proteomes" id="UP000471298"/>
    </source>
</evidence>
<name>A0A6N7EYT6_9GAMM</name>
<accession>A0A6N7EYT6</accession>
<gene>
    <name evidence="1" type="ORF">GCU85_08280</name>
</gene>
<reference evidence="1 2" key="1">
    <citation type="submission" date="2019-10" db="EMBL/GenBank/DDBJ databases">
        <title>Cardiobacteriales fam. a chemoheterotrophic member of the order Cardiobacteriales, and proposal of Cardiobacteriales fam. nov.</title>
        <authorList>
            <person name="Wang C."/>
        </authorList>
    </citation>
    <scope>NUCLEOTIDE SEQUENCE [LARGE SCALE GENOMIC DNA]</scope>
    <source>
        <strain evidence="1 2">ML27</strain>
    </source>
</reference>
<organism evidence="1 2">
    <name type="scientific">Ostreibacterium oceani</name>
    <dbReference type="NCBI Taxonomy" id="2654998"/>
    <lineage>
        <taxon>Bacteria</taxon>
        <taxon>Pseudomonadati</taxon>
        <taxon>Pseudomonadota</taxon>
        <taxon>Gammaproteobacteria</taxon>
        <taxon>Cardiobacteriales</taxon>
        <taxon>Ostreibacteriaceae</taxon>
        <taxon>Ostreibacterium</taxon>
    </lineage>
</organism>
<protein>
    <submittedName>
        <fullName evidence="1">Uncharacterized protein</fullName>
    </submittedName>
</protein>
<dbReference type="AlphaFoldDB" id="A0A6N7EYT6"/>
<dbReference type="SUPFAM" id="SSF57783">
    <property type="entry name" value="Zinc beta-ribbon"/>
    <property type="match status" value="1"/>
</dbReference>
<evidence type="ECO:0000313" key="1">
    <source>
        <dbReference type="EMBL" id="MPV86720.1"/>
    </source>
</evidence>
<sequence>MVIRQSEIGYFWGCSAFPNCWHKQRLTAAELAALPE</sequence>
<dbReference type="EMBL" id="WHNW01000010">
    <property type="protein sequence ID" value="MPV86720.1"/>
    <property type="molecule type" value="Genomic_DNA"/>
</dbReference>